<evidence type="ECO:0000256" key="7">
    <source>
        <dbReference type="ARBA" id="ARBA00023077"/>
    </source>
</evidence>
<evidence type="ECO:0000256" key="10">
    <source>
        <dbReference type="ARBA" id="ARBA00023237"/>
    </source>
</evidence>
<protein>
    <submittedName>
        <fullName evidence="16">TonB-dependent receptor</fullName>
    </submittedName>
</protein>
<keyword evidence="6 13" id="KW-0732">Signal</keyword>
<keyword evidence="7 12" id="KW-0798">TonB box</keyword>
<reference evidence="16 17" key="1">
    <citation type="submission" date="2021-08" db="EMBL/GenBank/DDBJ databases">
        <title>complete genome sequencing of Deefgea sp. D25.</title>
        <authorList>
            <person name="Bae J.-W."/>
            <person name="Gim D.-H."/>
        </authorList>
    </citation>
    <scope>NUCLEOTIDE SEQUENCE [LARGE SCALE GENOMIC DNA]</scope>
    <source>
        <strain evidence="16 17">D25</strain>
    </source>
</reference>
<dbReference type="PROSITE" id="PS52016">
    <property type="entry name" value="TONB_DEPENDENT_REC_3"/>
    <property type="match status" value="1"/>
</dbReference>
<keyword evidence="4 11" id="KW-1134">Transmembrane beta strand</keyword>
<dbReference type="PANTHER" id="PTHR30069:SF29">
    <property type="entry name" value="HEMOGLOBIN AND HEMOGLOBIN-HAPTOGLOBIN-BINDING PROTEIN 1-RELATED"/>
    <property type="match status" value="1"/>
</dbReference>
<dbReference type="Gene3D" id="2.170.130.10">
    <property type="entry name" value="TonB-dependent receptor, plug domain"/>
    <property type="match status" value="1"/>
</dbReference>
<proteinExistence type="inferred from homology"/>
<evidence type="ECO:0000259" key="15">
    <source>
        <dbReference type="Pfam" id="PF07715"/>
    </source>
</evidence>
<dbReference type="Pfam" id="PF00593">
    <property type="entry name" value="TonB_dep_Rec_b-barrel"/>
    <property type="match status" value="1"/>
</dbReference>
<evidence type="ECO:0000259" key="14">
    <source>
        <dbReference type="Pfam" id="PF00593"/>
    </source>
</evidence>
<evidence type="ECO:0000313" key="16">
    <source>
        <dbReference type="EMBL" id="QZA78012.1"/>
    </source>
</evidence>
<evidence type="ECO:0000256" key="9">
    <source>
        <dbReference type="ARBA" id="ARBA00023170"/>
    </source>
</evidence>
<dbReference type="Proteomes" id="UP000825679">
    <property type="component" value="Chromosome"/>
</dbReference>
<dbReference type="Pfam" id="PF07715">
    <property type="entry name" value="Plug"/>
    <property type="match status" value="1"/>
</dbReference>
<dbReference type="EMBL" id="CP081150">
    <property type="protein sequence ID" value="QZA78012.1"/>
    <property type="molecule type" value="Genomic_DNA"/>
</dbReference>
<evidence type="ECO:0000256" key="4">
    <source>
        <dbReference type="ARBA" id="ARBA00022452"/>
    </source>
</evidence>
<dbReference type="InterPro" id="IPR012910">
    <property type="entry name" value="Plug_dom"/>
</dbReference>
<evidence type="ECO:0000256" key="1">
    <source>
        <dbReference type="ARBA" id="ARBA00004571"/>
    </source>
</evidence>
<dbReference type="SUPFAM" id="SSF56935">
    <property type="entry name" value="Porins"/>
    <property type="match status" value="1"/>
</dbReference>
<dbReference type="InterPro" id="IPR000531">
    <property type="entry name" value="Beta-barrel_TonB"/>
</dbReference>
<dbReference type="InterPro" id="IPR039426">
    <property type="entry name" value="TonB-dep_rcpt-like"/>
</dbReference>
<dbReference type="InterPro" id="IPR036942">
    <property type="entry name" value="Beta-barrel_TonB_sf"/>
</dbReference>
<evidence type="ECO:0000256" key="2">
    <source>
        <dbReference type="ARBA" id="ARBA00009810"/>
    </source>
</evidence>
<comment type="similarity">
    <text evidence="2 11 12">Belongs to the TonB-dependent receptor family.</text>
</comment>
<dbReference type="PANTHER" id="PTHR30069">
    <property type="entry name" value="TONB-DEPENDENT OUTER MEMBRANE RECEPTOR"/>
    <property type="match status" value="1"/>
</dbReference>
<feature type="signal peptide" evidence="13">
    <location>
        <begin position="1"/>
        <end position="19"/>
    </location>
</feature>
<keyword evidence="8 11" id="KW-0472">Membrane</keyword>
<dbReference type="RefSeq" id="WP_221006389.1">
    <property type="nucleotide sequence ID" value="NZ_CP081150.1"/>
</dbReference>
<dbReference type="Gene3D" id="2.40.170.20">
    <property type="entry name" value="TonB-dependent receptor, beta-barrel domain"/>
    <property type="match status" value="1"/>
</dbReference>
<gene>
    <name evidence="16" type="ORF">K4H28_00785</name>
</gene>
<sequence>MKLKLLSIAVMLSPLPVLAEVHLDAVVVSATRTERAQIDAPIRTEIVDRAEIERTHASTLAQALENVPGLQLREIHGKSGYELSLQGLSSDQVLVLIDGMPISASTGSTVNLSQYLVGDIERIEVIKGAASAQYGSSAMGGVINVITRRTEAGLKASIDLNTGSYGQQNDSGRSMDMGRTTGRAHISGGNEQWRVSAQVEAIDDQGFAQQPEKWSRQGDAIRRDQYGARIDWLPNEDWQFWVDGSRYQETAYQRYQTYAPPNYIPQQKQEEITRDRWAAGGIWHFADKGRVQLTGLSEQYDTQSLASANQVATGDRRARQTLQQGSLQVDLPAWYSQLWQVGIDFRKDTLDQVNNGYSELQANGMVERTSTELYAQNDIFIGDQLELVLGLRAQHDSDFGSHAAPKVALKADLLQDDAQRLIGRASWGQGYRVPNLKERHFLFDHSALGYRVIGNPNLQPEESNSYQLGIDWLLGEQLSLQGNAFYNRIRNLIQVDIDNASISNGVASYQYENIAAAKTAGMELSGQWKALPELTFNAAYTYTYTRDEQTNTMLTRRPEHIGRVGVDWTPRKGSTLTLRNQWQSKELVDSAKSAYSPAWHKTDLSFNQQIGRDLTAYAGINNLFNVQRDFADANDVGPIAGRFVYLGIRYQWDANSSMQTLQ</sequence>
<feature type="domain" description="TonB-dependent receptor plug" evidence="15">
    <location>
        <begin position="37"/>
        <end position="142"/>
    </location>
</feature>
<organism evidence="16 17">
    <name type="scientific">Deefgea tanakiae</name>
    <dbReference type="NCBI Taxonomy" id="2865840"/>
    <lineage>
        <taxon>Bacteria</taxon>
        <taxon>Pseudomonadati</taxon>
        <taxon>Pseudomonadota</taxon>
        <taxon>Betaproteobacteria</taxon>
        <taxon>Neisseriales</taxon>
        <taxon>Chitinibacteraceae</taxon>
        <taxon>Deefgea</taxon>
    </lineage>
</organism>
<accession>A0ABX8Z5Z2</accession>
<evidence type="ECO:0000256" key="13">
    <source>
        <dbReference type="SAM" id="SignalP"/>
    </source>
</evidence>
<keyword evidence="17" id="KW-1185">Reference proteome</keyword>
<evidence type="ECO:0000256" key="8">
    <source>
        <dbReference type="ARBA" id="ARBA00023136"/>
    </source>
</evidence>
<evidence type="ECO:0000256" key="11">
    <source>
        <dbReference type="PROSITE-ProRule" id="PRU01360"/>
    </source>
</evidence>
<evidence type="ECO:0000313" key="17">
    <source>
        <dbReference type="Proteomes" id="UP000825679"/>
    </source>
</evidence>
<dbReference type="CDD" id="cd01347">
    <property type="entry name" value="ligand_gated_channel"/>
    <property type="match status" value="1"/>
</dbReference>
<keyword evidence="5 11" id="KW-0812">Transmembrane</keyword>
<keyword evidence="10 11" id="KW-0998">Cell outer membrane</keyword>
<comment type="subcellular location">
    <subcellularLocation>
        <location evidence="1 11">Cell outer membrane</location>
        <topology evidence="1 11">Multi-pass membrane protein</topology>
    </subcellularLocation>
</comment>
<evidence type="ECO:0000256" key="3">
    <source>
        <dbReference type="ARBA" id="ARBA00022448"/>
    </source>
</evidence>
<keyword evidence="3 11" id="KW-0813">Transport</keyword>
<keyword evidence="9 16" id="KW-0675">Receptor</keyword>
<evidence type="ECO:0000256" key="12">
    <source>
        <dbReference type="RuleBase" id="RU003357"/>
    </source>
</evidence>
<dbReference type="InterPro" id="IPR037066">
    <property type="entry name" value="Plug_dom_sf"/>
</dbReference>
<feature type="chain" id="PRO_5045777383" evidence="13">
    <location>
        <begin position="20"/>
        <end position="662"/>
    </location>
</feature>
<name>A0ABX8Z5Z2_9NEIS</name>
<feature type="domain" description="TonB-dependent receptor-like beta-barrel" evidence="14">
    <location>
        <begin position="235"/>
        <end position="623"/>
    </location>
</feature>
<evidence type="ECO:0000256" key="6">
    <source>
        <dbReference type="ARBA" id="ARBA00022729"/>
    </source>
</evidence>
<evidence type="ECO:0000256" key="5">
    <source>
        <dbReference type="ARBA" id="ARBA00022692"/>
    </source>
</evidence>